<dbReference type="Gene3D" id="3.10.10.10">
    <property type="entry name" value="HIV Type 1 Reverse Transcriptase, subunit A, domain 1"/>
    <property type="match status" value="1"/>
</dbReference>
<protein>
    <submittedName>
        <fullName evidence="1">Putative reverse transcriptase domain-containing protein</fullName>
    </submittedName>
</protein>
<proteinExistence type="predicted"/>
<dbReference type="InterPro" id="IPR043502">
    <property type="entry name" value="DNA/RNA_pol_sf"/>
</dbReference>
<comment type="caution">
    <text evidence="1">The sequence shown here is derived from an EMBL/GenBank/DDBJ whole genome shotgun (WGS) entry which is preliminary data.</text>
</comment>
<dbReference type="EMBL" id="BKCJ011164858">
    <property type="protein sequence ID" value="GFC97234.1"/>
    <property type="molecule type" value="Genomic_DNA"/>
</dbReference>
<organism evidence="1">
    <name type="scientific">Tanacetum cinerariifolium</name>
    <name type="common">Dalmatian daisy</name>
    <name type="synonym">Chrysanthemum cinerariifolium</name>
    <dbReference type="NCBI Taxonomy" id="118510"/>
    <lineage>
        <taxon>Eukaryota</taxon>
        <taxon>Viridiplantae</taxon>
        <taxon>Streptophyta</taxon>
        <taxon>Embryophyta</taxon>
        <taxon>Tracheophyta</taxon>
        <taxon>Spermatophyta</taxon>
        <taxon>Magnoliopsida</taxon>
        <taxon>eudicotyledons</taxon>
        <taxon>Gunneridae</taxon>
        <taxon>Pentapetalae</taxon>
        <taxon>asterids</taxon>
        <taxon>campanulids</taxon>
        <taxon>Asterales</taxon>
        <taxon>Asteraceae</taxon>
        <taxon>Asteroideae</taxon>
        <taxon>Anthemideae</taxon>
        <taxon>Anthemidinae</taxon>
        <taxon>Tanacetum</taxon>
    </lineage>
</organism>
<name>A0A699SHS1_TANCI</name>
<gene>
    <name evidence="1" type="ORF">Tci_869204</name>
</gene>
<keyword evidence="1" id="KW-0808">Transferase</keyword>
<evidence type="ECO:0000313" key="1">
    <source>
        <dbReference type="EMBL" id="GFC97234.1"/>
    </source>
</evidence>
<keyword evidence="1" id="KW-0695">RNA-directed DNA polymerase</keyword>
<sequence length="73" mass="8431">MEKKSDEKRLEDIPVVKEFSDIFLEDLPCLPPVRQIEIQIDLIPRAAPVARTPYRLAPSELEELSNQLQELTD</sequence>
<dbReference type="SUPFAM" id="SSF56672">
    <property type="entry name" value="DNA/RNA polymerases"/>
    <property type="match status" value="1"/>
</dbReference>
<reference evidence="1" key="1">
    <citation type="journal article" date="2019" name="Sci. Rep.">
        <title>Draft genome of Tanacetum cinerariifolium, the natural source of mosquito coil.</title>
        <authorList>
            <person name="Yamashiro T."/>
            <person name="Shiraishi A."/>
            <person name="Satake H."/>
            <person name="Nakayama K."/>
        </authorList>
    </citation>
    <scope>NUCLEOTIDE SEQUENCE</scope>
</reference>
<dbReference type="PANTHER" id="PTHR15503">
    <property type="entry name" value="LDOC1 RELATED"/>
    <property type="match status" value="1"/>
</dbReference>
<dbReference type="GO" id="GO:0003964">
    <property type="term" value="F:RNA-directed DNA polymerase activity"/>
    <property type="evidence" value="ECO:0007669"/>
    <property type="project" value="UniProtKB-KW"/>
</dbReference>
<dbReference type="PANTHER" id="PTHR15503:SF45">
    <property type="entry name" value="RNA-DIRECTED DNA POLYMERASE HOMOLOG"/>
    <property type="match status" value="1"/>
</dbReference>
<dbReference type="InterPro" id="IPR032567">
    <property type="entry name" value="RTL1-rel"/>
</dbReference>
<keyword evidence="1" id="KW-0548">Nucleotidyltransferase</keyword>
<dbReference type="AlphaFoldDB" id="A0A699SHS1"/>
<accession>A0A699SHS1</accession>